<keyword evidence="3" id="KW-0804">Transcription</keyword>
<dbReference type="eggNOG" id="COG0664">
    <property type="taxonomic scope" value="Bacteria"/>
</dbReference>
<dbReference type="PROSITE" id="PS50042">
    <property type="entry name" value="CNMP_BINDING_3"/>
    <property type="match status" value="1"/>
</dbReference>
<dbReference type="EMBL" id="CP000473">
    <property type="protein sequence ID" value="ABJ84161.1"/>
    <property type="molecule type" value="Genomic_DNA"/>
</dbReference>
<gene>
    <name evidence="6" type="ordered locus">Acid_3184</name>
</gene>
<dbReference type="PANTHER" id="PTHR24567:SF74">
    <property type="entry name" value="HTH-TYPE TRANSCRIPTIONAL REGULATOR ARCR"/>
    <property type="match status" value="1"/>
</dbReference>
<feature type="domain" description="Cyclic nucleotide-binding" evidence="4">
    <location>
        <begin position="29"/>
        <end position="92"/>
    </location>
</feature>
<dbReference type="GO" id="GO:0003677">
    <property type="term" value="F:DNA binding"/>
    <property type="evidence" value="ECO:0007669"/>
    <property type="project" value="UniProtKB-KW"/>
</dbReference>
<dbReference type="PROSITE" id="PS51063">
    <property type="entry name" value="HTH_CRP_2"/>
    <property type="match status" value="1"/>
</dbReference>
<keyword evidence="2" id="KW-0238">DNA-binding</keyword>
<sequence>MATTPVRVEPQKALEDPLAYLPCSNVLEYGKGEVIYSHDQPHSDLYLVLSGMVKVTRVSNQGSQLLVDLYGTDEFFGEAAFVDPLQAFERATAHQHTTLMAWKASDVEDLIQKRPKLAIALLQAFGQRSLNLLQRLESLSADRIDKRLAISLIRFAERLGRPQEDGSIHMDPLTHEVLAQYVGTSRELITCHMAKFRKDGYLQYSRRSIVLYRDALRAWVRDNA</sequence>
<dbReference type="InterPro" id="IPR000595">
    <property type="entry name" value="cNMP-bd_dom"/>
</dbReference>
<dbReference type="PANTHER" id="PTHR24567">
    <property type="entry name" value="CRP FAMILY TRANSCRIPTIONAL REGULATORY PROTEIN"/>
    <property type="match status" value="1"/>
</dbReference>
<dbReference type="KEGG" id="sus:Acid_3184"/>
<evidence type="ECO:0000256" key="3">
    <source>
        <dbReference type="ARBA" id="ARBA00023163"/>
    </source>
</evidence>
<dbReference type="OrthoDB" id="9810708at2"/>
<dbReference type="CDD" id="cd00038">
    <property type="entry name" value="CAP_ED"/>
    <property type="match status" value="1"/>
</dbReference>
<dbReference type="SMART" id="SM00100">
    <property type="entry name" value="cNMP"/>
    <property type="match status" value="1"/>
</dbReference>
<dbReference type="GO" id="GO:0003700">
    <property type="term" value="F:DNA-binding transcription factor activity"/>
    <property type="evidence" value="ECO:0007669"/>
    <property type="project" value="TreeGrafter"/>
</dbReference>
<dbReference type="AlphaFoldDB" id="Q022E2"/>
<accession>Q022E2</accession>
<dbReference type="SUPFAM" id="SSF46785">
    <property type="entry name" value="Winged helix' DNA-binding domain"/>
    <property type="match status" value="1"/>
</dbReference>
<dbReference type="STRING" id="234267.Acid_3184"/>
<dbReference type="SUPFAM" id="SSF51206">
    <property type="entry name" value="cAMP-binding domain-like"/>
    <property type="match status" value="1"/>
</dbReference>
<evidence type="ECO:0000313" key="6">
    <source>
        <dbReference type="EMBL" id="ABJ84161.1"/>
    </source>
</evidence>
<dbReference type="Pfam" id="PF00027">
    <property type="entry name" value="cNMP_binding"/>
    <property type="match status" value="1"/>
</dbReference>
<dbReference type="InterPro" id="IPR018490">
    <property type="entry name" value="cNMP-bd_dom_sf"/>
</dbReference>
<dbReference type="Gene3D" id="2.60.120.10">
    <property type="entry name" value="Jelly Rolls"/>
    <property type="match status" value="1"/>
</dbReference>
<dbReference type="InterPro" id="IPR014710">
    <property type="entry name" value="RmlC-like_jellyroll"/>
</dbReference>
<dbReference type="SMART" id="SM00419">
    <property type="entry name" value="HTH_CRP"/>
    <property type="match status" value="1"/>
</dbReference>
<keyword evidence="1" id="KW-0805">Transcription regulation</keyword>
<feature type="domain" description="HTH crp-type" evidence="5">
    <location>
        <begin position="142"/>
        <end position="215"/>
    </location>
</feature>
<evidence type="ECO:0000256" key="2">
    <source>
        <dbReference type="ARBA" id="ARBA00023125"/>
    </source>
</evidence>
<dbReference type="GO" id="GO:0005829">
    <property type="term" value="C:cytosol"/>
    <property type="evidence" value="ECO:0007669"/>
    <property type="project" value="TreeGrafter"/>
</dbReference>
<dbReference type="InterPro" id="IPR036390">
    <property type="entry name" value="WH_DNA-bd_sf"/>
</dbReference>
<reference evidence="6" key="1">
    <citation type="submission" date="2006-10" db="EMBL/GenBank/DDBJ databases">
        <title>Complete sequence of Solibacter usitatus Ellin6076.</title>
        <authorList>
            <consortium name="US DOE Joint Genome Institute"/>
            <person name="Copeland A."/>
            <person name="Lucas S."/>
            <person name="Lapidus A."/>
            <person name="Barry K."/>
            <person name="Detter J.C."/>
            <person name="Glavina del Rio T."/>
            <person name="Hammon N."/>
            <person name="Israni S."/>
            <person name="Dalin E."/>
            <person name="Tice H."/>
            <person name="Pitluck S."/>
            <person name="Thompson L.S."/>
            <person name="Brettin T."/>
            <person name="Bruce D."/>
            <person name="Han C."/>
            <person name="Tapia R."/>
            <person name="Gilna P."/>
            <person name="Schmutz J."/>
            <person name="Larimer F."/>
            <person name="Land M."/>
            <person name="Hauser L."/>
            <person name="Kyrpides N."/>
            <person name="Mikhailova N."/>
            <person name="Janssen P.H."/>
            <person name="Kuske C.R."/>
            <person name="Richardson P."/>
        </authorList>
    </citation>
    <scope>NUCLEOTIDE SEQUENCE</scope>
    <source>
        <strain evidence="6">Ellin6076</strain>
    </source>
</reference>
<dbReference type="Pfam" id="PF13545">
    <property type="entry name" value="HTH_Crp_2"/>
    <property type="match status" value="1"/>
</dbReference>
<proteinExistence type="predicted"/>
<dbReference type="InterPro" id="IPR050397">
    <property type="entry name" value="Env_Response_Regulators"/>
</dbReference>
<evidence type="ECO:0000259" key="4">
    <source>
        <dbReference type="PROSITE" id="PS50042"/>
    </source>
</evidence>
<dbReference type="InterPro" id="IPR012318">
    <property type="entry name" value="HTH_CRP"/>
</dbReference>
<dbReference type="HOGENOM" id="CLU_075053_3_1_0"/>
<name>Q022E2_SOLUE</name>
<protein>
    <submittedName>
        <fullName evidence="6">Transcriptional regulator, Crp/Fnr family</fullName>
    </submittedName>
</protein>
<organism evidence="6">
    <name type="scientific">Solibacter usitatus (strain Ellin6076)</name>
    <dbReference type="NCBI Taxonomy" id="234267"/>
    <lineage>
        <taxon>Bacteria</taxon>
        <taxon>Pseudomonadati</taxon>
        <taxon>Acidobacteriota</taxon>
        <taxon>Terriglobia</taxon>
        <taxon>Bryobacterales</taxon>
        <taxon>Solibacteraceae</taxon>
        <taxon>Candidatus Solibacter</taxon>
    </lineage>
</organism>
<evidence type="ECO:0000256" key="1">
    <source>
        <dbReference type="ARBA" id="ARBA00023015"/>
    </source>
</evidence>
<dbReference type="InParanoid" id="Q022E2"/>
<evidence type="ECO:0000259" key="5">
    <source>
        <dbReference type="PROSITE" id="PS51063"/>
    </source>
</evidence>